<sequence>MKELSISISVDELEAAIADTLQEYNTDLKEKIEKAAKQAAGEAVKELKQTSPQGPNHMDYKSGWKSRKDEKGYIVHNAKKPSLTYLLENGHAVANQHGHYSGRVDARPHIKPAEEHAIARFTELMEGDDI</sequence>
<evidence type="ECO:0000313" key="2">
    <source>
        <dbReference type="EMBL" id="OLR55282.1"/>
    </source>
</evidence>
<dbReference type="Pfam" id="PF04883">
    <property type="entry name" value="HK97-gp10_like"/>
    <property type="match status" value="1"/>
</dbReference>
<comment type="caution">
    <text evidence="2">The sequence shown here is derived from an EMBL/GenBank/DDBJ whole genome shotgun (WGS) entry which is preliminary data.</text>
</comment>
<organism evidence="2 3">
    <name type="scientific">Hornefia porci</name>
    <dbReference type="NCBI Taxonomy" id="2652292"/>
    <lineage>
        <taxon>Bacteria</taxon>
        <taxon>Bacillati</taxon>
        <taxon>Bacillota</taxon>
        <taxon>Clostridia</taxon>
        <taxon>Peptostreptococcales</taxon>
        <taxon>Anaerovoracaceae</taxon>
        <taxon>Hornefia</taxon>
    </lineage>
</organism>
<dbReference type="EMBL" id="MJIE01000001">
    <property type="protein sequence ID" value="OLR55282.1"/>
    <property type="molecule type" value="Genomic_DNA"/>
</dbReference>
<evidence type="ECO:0008006" key="4">
    <source>
        <dbReference type="Google" id="ProtNLM"/>
    </source>
</evidence>
<reference evidence="2 3" key="1">
    <citation type="journal article" date="2016" name="Appl. Environ. Microbiol.">
        <title>Function and Phylogeny of Bacterial Butyryl Coenzyme A:Acetate Transferases and Their Diversity in the Proximal Colon of Swine.</title>
        <authorList>
            <person name="Trachsel J."/>
            <person name="Bayles D.O."/>
            <person name="Looft T."/>
            <person name="Levine U.Y."/>
            <person name="Allen H.K."/>
        </authorList>
    </citation>
    <scope>NUCLEOTIDE SEQUENCE [LARGE SCALE GENOMIC DNA]</scope>
    <source>
        <strain evidence="2 3">68-3-10</strain>
    </source>
</reference>
<evidence type="ECO:0000313" key="3">
    <source>
        <dbReference type="Proteomes" id="UP000187404"/>
    </source>
</evidence>
<proteinExistence type="predicted"/>
<accession>A0A1Q9JGB8</accession>
<dbReference type="OrthoDB" id="1696709at2"/>
<dbReference type="STRING" id="1261640.BHK98_03895"/>
<dbReference type="AlphaFoldDB" id="A0A1Q9JGB8"/>
<protein>
    <recommendedName>
        <fullName evidence="4">HK97 gp10 family phage protein</fullName>
    </recommendedName>
</protein>
<dbReference type="Proteomes" id="UP000187404">
    <property type="component" value="Unassembled WGS sequence"/>
</dbReference>
<dbReference type="InterPro" id="IPR010064">
    <property type="entry name" value="HK97-gp10_tail"/>
</dbReference>
<keyword evidence="3" id="KW-1185">Reference proteome</keyword>
<evidence type="ECO:0000256" key="1">
    <source>
        <dbReference type="SAM" id="MobiDB-lite"/>
    </source>
</evidence>
<gene>
    <name evidence="2" type="ORF">BHK98_03895</name>
</gene>
<feature type="region of interest" description="Disordered" evidence="1">
    <location>
        <begin position="45"/>
        <end position="65"/>
    </location>
</feature>
<dbReference type="RefSeq" id="WP_075712276.1">
    <property type="nucleotide sequence ID" value="NZ_MJIE01000001.1"/>
</dbReference>
<name>A0A1Q9JGB8_9FIRM</name>